<dbReference type="KEGG" id="dfa:DFA_08078"/>
<dbReference type="EMBL" id="GL883021">
    <property type="protein sequence ID" value="EGG17096.1"/>
    <property type="molecule type" value="Genomic_DNA"/>
</dbReference>
<accession>F4Q4Z0</accession>
<keyword evidence="2" id="KW-0472">Membrane</keyword>
<dbReference type="RefSeq" id="XP_004355580.1">
    <property type="nucleotide sequence ID" value="XM_004355527.1"/>
</dbReference>
<name>F4Q4Z0_CACFS</name>
<keyword evidence="2" id="KW-0812">Transmembrane</keyword>
<keyword evidence="2" id="KW-1133">Transmembrane helix</keyword>
<proteinExistence type="predicted"/>
<organism evidence="3 4">
    <name type="scientific">Cavenderia fasciculata</name>
    <name type="common">Slime mold</name>
    <name type="synonym">Dictyostelium fasciculatum</name>
    <dbReference type="NCBI Taxonomy" id="261658"/>
    <lineage>
        <taxon>Eukaryota</taxon>
        <taxon>Amoebozoa</taxon>
        <taxon>Evosea</taxon>
        <taxon>Eumycetozoa</taxon>
        <taxon>Dictyostelia</taxon>
        <taxon>Acytosteliales</taxon>
        <taxon>Cavenderiaceae</taxon>
        <taxon>Cavenderia</taxon>
    </lineage>
</organism>
<feature type="region of interest" description="Disordered" evidence="1">
    <location>
        <begin position="1"/>
        <end position="24"/>
    </location>
</feature>
<keyword evidence="4" id="KW-1185">Reference proteome</keyword>
<dbReference type="Proteomes" id="UP000007797">
    <property type="component" value="Unassembled WGS sequence"/>
</dbReference>
<feature type="transmembrane region" description="Helical" evidence="2">
    <location>
        <begin position="81"/>
        <end position="104"/>
    </location>
</feature>
<dbReference type="OrthoDB" id="18025at2759"/>
<feature type="transmembrane region" description="Helical" evidence="2">
    <location>
        <begin position="219"/>
        <end position="242"/>
    </location>
</feature>
<gene>
    <name evidence="3" type="ORF">DFA_08078</name>
</gene>
<evidence type="ECO:0000256" key="1">
    <source>
        <dbReference type="SAM" id="MobiDB-lite"/>
    </source>
</evidence>
<evidence type="ECO:0008006" key="5">
    <source>
        <dbReference type="Google" id="ProtNLM"/>
    </source>
</evidence>
<evidence type="ECO:0000256" key="2">
    <source>
        <dbReference type="SAM" id="Phobius"/>
    </source>
</evidence>
<feature type="transmembrane region" description="Helical" evidence="2">
    <location>
        <begin position="47"/>
        <end position="69"/>
    </location>
</feature>
<feature type="transmembrane region" description="Helical" evidence="2">
    <location>
        <begin position="125"/>
        <end position="143"/>
    </location>
</feature>
<dbReference type="AlphaFoldDB" id="F4Q4Z0"/>
<reference evidence="4" key="1">
    <citation type="journal article" date="2011" name="Genome Res.">
        <title>Phylogeny-wide analysis of social amoeba genomes highlights ancient origins for complex intercellular communication.</title>
        <authorList>
            <person name="Heidel A.J."/>
            <person name="Lawal H.M."/>
            <person name="Felder M."/>
            <person name="Schilde C."/>
            <person name="Helps N.R."/>
            <person name="Tunggal B."/>
            <person name="Rivero F."/>
            <person name="John U."/>
            <person name="Schleicher M."/>
            <person name="Eichinger L."/>
            <person name="Platzer M."/>
            <person name="Noegel A.A."/>
            <person name="Schaap P."/>
            <person name="Gloeckner G."/>
        </authorList>
    </citation>
    <scope>NUCLEOTIDE SEQUENCE [LARGE SCALE GENOMIC DNA]</scope>
    <source>
        <strain evidence="4">SH3</strain>
    </source>
</reference>
<feature type="transmembrane region" description="Helical" evidence="2">
    <location>
        <begin position="319"/>
        <end position="337"/>
    </location>
</feature>
<feature type="transmembrane region" description="Helical" evidence="2">
    <location>
        <begin position="343"/>
        <end position="364"/>
    </location>
</feature>
<feature type="transmembrane region" description="Helical" evidence="2">
    <location>
        <begin position="286"/>
        <end position="307"/>
    </location>
</feature>
<dbReference type="OMA" id="WFLVNTM"/>
<feature type="compositionally biased region" description="Low complexity" evidence="1">
    <location>
        <begin position="1"/>
        <end position="15"/>
    </location>
</feature>
<feature type="transmembrane region" description="Helical" evidence="2">
    <location>
        <begin position="173"/>
        <end position="199"/>
    </location>
</feature>
<protein>
    <recommendedName>
        <fullName evidence="5">Transmembrane protein</fullName>
    </recommendedName>
</protein>
<evidence type="ECO:0000313" key="4">
    <source>
        <dbReference type="Proteomes" id="UP000007797"/>
    </source>
</evidence>
<sequence>MTGQSSTARTTSTQSFDNRLEDDPDIDIEDDVAAGDAKRSAIPFKRIGIGFLVASIIVAILTITIPSGIIDKIELYANGVLFRILFATFLICLFICLWCIYYLGGEQHAWEDPEGNELSLNFSNVTAIIGIVIEFVQLCSFSWNEGAEYTGSEALRNSNYLAVPYASGSVFNVMYWILFGIAFSPYIFVVSVRLLLHFFTRRFGEAYTAGFVTKYQQKIYSILWFLVNTMYLPVISTMFGGIDCTFKDDMATLDSNTSIDCLRKVHIPFIGKVILAAMTVFATSYVAVYLVAVSVVNVVFLVINVWLEPCIVSWVNRMRTAFFTFCIIATVTSWIAMSDNVARFVPLILLIIGWISFAGFYFVFYHFRLNIRVSNFFLSLLGKQVIVEEKNKRSSSIVASHPNDVHFRKKCPLVLSLLLLLLFCGLKI</sequence>
<dbReference type="GeneID" id="14869261"/>
<evidence type="ECO:0000313" key="3">
    <source>
        <dbReference type="EMBL" id="EGG17096.1"/>
    </source>
</evidence>